<dbReference type="AlphaFoldDB" id="A0A6A5SJY6"/>
<reference evidence="1" key="1">
    <citation type="journal article" date="2020" name="Stud. Mycol.">
        <title>101 Dothideomycetes genomes: a test case for predicting lifestyles and emergence of pathogens.</title>
        <authorList>
            <person name="Haridas S."/>
            <person name="Albert R."/>
            <person name="Binder M."/>
            <person name="Bloem J."/>
            <person name="Labutti K."/>
            <person name="Salamov A."/>
            <person name="Andreopoulos B."/>
            <person name="Baker S."/>
            <person name="Barry K."/>
            <person name="Bills G."/>
            <person name="Bluhm B."/>
            <person name="Cannon C."/>
            <person name="Castanera R."/>
            <person name="Culley D."/>
            <person name="Daum C."/>
            <person name="Ezra D."/>
            <person name="Gonzalez J."/>
            <person name="Henrissat B."/>
            <person name="Kuo A."/>
            <person name="Liang C."/>
            <person name="Lipzen A."/>
            <person name="Lutzoni F."/>
            <person name="Magnuson J."/>
            <person name="Mondo S."/>
            <person name="Nolan M."/>
            <person name="Ohm R."/>
            <person name="Pangilinan J."/>
            <person name="Park H.-J."/>
            <person name="Ramirez L."/>
            <person name="Alfaro M."/>
            <person name="Sun H."/>
            <person name="Tritt A."/>
            <person name="Yoshinaga Y."/>
            <person name="Zwiers L.-H."/>
            <person name="Turgeon B."/>
            <person name="Goodwin S."/>
            <person name="Spatafora J."/>
            <person name="Crous P."/>
            <person name="Grigoriev I."/>
        </authorList>
    </citation>
    <scope>NUCLEOTIDE SEQUENCE</scope>
    <source>
        <strain evidence="1">CBS 161.51</strain>
    </source>
</reference>
<keyword evidence="2" id="KW-1185">Reference proteome</keyword>
<protein>
    <recommendedName>
        <fullName evidence="3">Aspartate/glutamate racemase family protein</fullName>
    </recommendedName>
</protein>
<evidence type="ECO:0008006" key="3">
    <source>
        <dbReference type="Google" id="ProtNLM"/>
    </source>
</evidence>
<evidence type="ECO:0000313" key="2">
    <source>
        <dbReference type="Proteomes" id="UP000800038"/>
    </source>
</evidence>
<sequence length="284" mass="31505">MTENRTRTTGQENDEQLTRYSRLTYHSRFSNSCNCPSEATEGSTMPSSANPPPLGFLAVEVDIHRPAGDPWNPKTWPFPLIHETVPGSKESQIVTSDAYNEAFIERSIQTGNELARKGAVGIITSCGFLALAQRQLAARLPIPIATSALLQIPSVLALLPADKLVGVLTYDDLRLGALHMESLGIDPQRVRIRGMPSDGHLRRVIQDGTDYDQVTMEHEMVDQAERLVKSEEGRIGAIVLECTQMPPYAECIQKKVVLPVYDVHTLGLWFYSGLVRQRPGLWDV</sequence>
<proteinExistence type="predicted"/>
<gene>
    <name evidence="1" type="ORF">EJ02DRAFT_405570</name>
</gene>
<evidence type="ECO:0000313" key="1">
    <source>
        <dbReference type="EMBL" id="KAF1940941.1"/>
    </source>
</evidence>
<dbReference type="OrthoDB" id="412093at2759"/>
<dbReference type="Proteomes" id="UP000800038">
    <property type="component" value="Unassembled WGS sequence"/>
</dbReference>
<dbReference type="EMBL" id="ML976055">
    <property type="protein sequence ID" value="KAF1940941.1"/>
    <property type="molecule type" value="Genomic_DNA"/>
</dbReference>
<accession>A0A6A5SJY6</accession>
<organism evidence="1 2">
    <name type="scientific">Clathrospora elynae</name>
    <dbReference type="NCBI Taxonomy" id="706981"/>
    <lineage>
        <taxon>Eukaryota</taxon>
        <taxon>Fungi</taxon>
        <taxon>Dikarya</taxon>
        <taxon>Ascomycota</taxon>
        <taxon>Pezizomycotina</taxon>
        <taxon>Dothideomycetes</taxon>
        <taxon>Pleosporomycetidae</taxon>
        <taxon>Pleosporales</taxon>
        <taxon>Diademaceae</taxon>
        <taxon>Clathrospora</taxon>
    </lineage>
</organism>
<name>A0A6A5SJY6_9PLEO</name>